<dbReference type="GO" id="GO:0004150">
    <property type="term" value="F:dihydroneopterin aldolase activity"/>
    <property type="evidence" value="ECO:0007669"/>
    <property type="project" value="InterPro"/>
</dbReference>
<sequence length="188" mass="20994">MPDRPASPCVFHRRLRRIAVLRGIRLALANGRSTGVRAAGAPQLHGLRVAHGGAREQRVRARHPESLVNATWCVRIERLETQLRVGVLAEETDPQPVWVSMTIRGEAAAAPASLDECIDYLPVCKWITQVWPSTQHTPLLETRINELASFVFEQDARIHEVQICIAKERVSRNAFAIGLERTVSRSAI</sequence>
<dbReference type="EMBL" id="QFPP01000018">
    <property type="protein sequence ID" value="PZQ77475.1"/>
    <property type="molecule type" value="Genomic_DNA"/>
</dbReference>
<feature type="domain" description="Dihydroneopterin aldolase/epimerase" evidence="1">
    <location>
        <begin position="74"/>
        <end position="181"/>
    </location>
</feature>
<protein>
    <recommendedName>
        <fullName evidence="1">Dihydroneopterin aldolase/epimerase domain-containing protein</fullName>
    </recommendedName>
</protein>
<proteinExistence type="predicted"/>
<organism evidence="2 3">
    <name type="scientific">Variovorax paradoxus</name>
    <dbReference type="NCBI Taxonomy" id="34073"/>
    <lineage>
        <taxon>Bacteria</taxon>
        <taxon>Pseudomonadati</taxon>
        <taxon>Pseudomonadota</taxon>
        <taxon>Betaproteobacteria</taxon>
        <taxon>Burkholderiales</taxon>
        <taxon>Comamonadaceae</taxon>
        <taxon>Variovorax</taxon>
    </lineage>
</organism>
<dbReference type="SUPFAM" id="SSF55620">
    <property type="entry name" value="Tetrahydrobiopterin biosynthesis enzymes-like"/>
    <property type="match status" value="1"/>
</dbReference>
<dbReference type="Proteomes" id="UP000249135">
    <property type="component" value="Unassembled WGS sequence"/>
</dbReference>
<evidence type="ECO:0000259" key="1">
    <source>
        <dbReference type="SMART" id="SM00905"/>
    </source>
</evidence>
<evidence type="ECO:0000313" key="3">
    <source>
        <dbReference type="Proteomes" id="UP000249135"/>
    </source>
</evidence>
<comment type="caution">
    <text evidence="2">The sequence shown here is derived from an EMBL/GenBank/DDBJ whole genome shotgun (WGS) entry which is preliminary data.</text>
</comment>
<dbReference type="SMART" id="SM00905">
    <property type="entry name" value="FolB"/>
    <property type="match status" value="1"/>
</dbReference>
<dbReference type="InterPro" id="IPR043133">
    <property type="entry name" value="GTP-CH-I_C/QueF"/>
</dbReference>
<gene>
    <name evidence="2" type="ORF">DI563_03665</name>
</gene>
<dbReference type="InterPro" id="IPR006157">
    <property type="entry name" value="FolB_dom"/>
</dbReference>
<dbReference type="Gene3D" id="3.30.1130.10">
    <property type="match status" value="1"/>
</dbReference>
<reference evidence="2 3" key="1">
    <citation type="submission" date="2017-08" db="EMBL/GenBank/DDBJ databases">
        <title>Infants hospitalized years apart are colonized by the same room-sourced microbial strains.</title>
        <authorList>
            <person name="Brooks B."/>
            <person name="Olm M.R."/>
            <person name="Firek B.A."/>
            <person name="Baker R."/>
            <person name="Thomas B.C."/>
            <person name="Morowitz M.J."/>
            <person name="Banfield J.F."/>
        </authorList>
    </citation>
    <scope>NUCLEOTIDE SEQUENCE [LARGE SCALE GENOMIC DNA]</scope>
    <source>
        <strain evidence="2">S2_005_003_R2_41</strain>
    </source>
</reference>
<name>A0A2W5QR92_VARPD</name>
<dbReference type="GO" id="GO:0006760">
    <property type="term" value="P:folic acid-containing compound metabolic process"/>
    <property type="evidence" value="ECO:0007669"/>
    <property type="project" value="InterPro"/>
</dbReference>
<dbReference type="AlphaFoldDB" id="A0A2W5QR92"/>
<accession>A0A2W5QR92</accession>
<evidence type="ECO:0000313" key="2">
    <source>
        <dbReference type="EMBL" id="PZQ77475.1"/>
    </source>
</evidence>
<dbReference type="Pfam" id="PF02152">
    <property type="entry name" value="FolB"/>
    <property type="match status" value="1"/>
</dbReference>